<reference evidence="13 14" key="1">
    <citation type="submission" date="2017-03" db="EMBL/GenBank/DDBJ databases">
        <authorList>
            <person name="Afonso C.L."/>
            <person name="Miller P.J."/>
            <person name="Scott M.A."/>
            <person name="Spackman E."/>
            <person name="Goraichik I."/>
            <person name="Dimitrov K.M."/>
            <person name="Suarez D.L."/>
            <person name="Swayne D.E."/>
        </authorList>
    </citation>
    <scope>NUCLEOTIDE SEQUENCE [LARGE SCALE GENOMIC DNA]</scope>
    <source>
        <strain evidence="13 14">CECT 8287</strain>
    </source>
</reference>
<dbReference type="PANTHER" id="PTHR44936">
    <property type="entry name" value="SENSOR PROTEIN CREC"/>
    <property type="match status" value="1"/>
</dbReference>
<keyword evidence="8" id="KW-0418">Kinase</keyword>
<dbReference type="Proteomes" id="UP000193827">
    <property type="component" value="Unassembled WGS sequence"/>
</dbReference>
<dbReference type="AlphaFoldDB" id="A0A1Y5RQ04"/>
<evidence type="ECO:0000256" key="9">
    <source>
        <dbReference type="ARBA" id="ARBA00022840"/>
    </source>
</evidence>
<gene>
    <name evidence="13" type="primary">rstB</name>
    <name evidence="13" type="ORF">PEL8287_00821</name>
</gene>
<protein>
    <recommendedName>
        <fullName evidence="3">histidine kinase</fullName>
        <ecNumber evidence="3">2.7.13.3</ecNumber>
    </recommendedName>
</protein>
<dbReference type="Gene3D" id="1.10.287.130">
    <property type="match status" value="1"/>
</dbReference>
<keyword evidence="7" id="KW-0547">Nucleotide-binding</keyword>
<dbReference type="PROSITE" id="PS50109">
    <property type="entry name" value="HIS_KIN"/>
    <property type="match status" value="1"/>
</dbReference>
<dbReference type="PANTHER" id="PTHR44936:SF10">
    <property type="entry name" value="SENSOR PROTEIN RSTB"/>
    <property type="match status" value="1"/>
</dbReference>
<comment type="subcellular location">
    <subcellularLocation>
        <location evidence="2">Cell membrane</location>
        <topology evidence="2">Multi-pass membrane protein</topology>
    </subcellularLocation>
</comment>
<name>A0A1Y5RQ04_9RHOB</name>
<dbReference type="OrthoDB" id="9815202at2"/>
<dbReference type="GO" id="GO:0005524">
    <property type="term" value="F:ATP binding"/>
    <property type="evidence" value="ECO:0007669"/>
    <property type="project" value="UniProtKB-KW"/>
</dbReference>
<dbReference type="InterPro" id="IPR003661">
    <property type="entry name" value="HisK_dim/P_dom"/>
</dbReference>
<dbReference type="PRINTS" id="PR00344">
    <property type="entry name" value="BCTRLSENSOR"/>
</dbReference>
<keyword evidence="10" id="KW-1133">Transmembrane helix</keyword>
<evidence type="ECO:0000259" key="12">
    <source>
        <dbReference type="PROSITE" id="PS50885"/>
    </source>
</evidence>
<dbReference type="EC" id="2.7.13.3" evidence="3"/>
<dbReference type="InterPro" id="IPR050980">
    <property type="entry name" value="2C_sensor_his_kinase"/>
</dbReference>
<dbReference type="InterPro" id="IPR036097">
    <property type="entry name" value="HisK_dim/P_sf"/>
</dbReference>
<keyword evidence="10" id="KW-0812">Transmembrane</keyword>
<dbReference type="InterPro" id="IPR036890">
    <property type="entry name" value="HATPase_C_sf"/>
</dbReference>
<evidence type="ECO:0000256" key="7">
    <source>
        <dbReference type="ARBA" id="ARBA00022741"/>
    </source>
</evidence>
<dbReference type="Pfam" id="PF00672">
    <property type="entry name" value="HAMP"/>
    <property type="match status" value="1"/>
</dbReference>
<dbReference type="EMBL" id="FWFL01000002">
    <property type="protein sequence ID" value="SLN19922.1"/>
    <property type="molecule type" value="Genomic_DNA"/>
</dbReference>
<organism evidence="13 14">
    <name type="scientific">Roseovarius litorisediminis</name>
    <dbReference type="NCBI Taxonomy" id="1312363"/>
    <lineage>
        <taxon>Bacteria</taxon>
        <taxon>Pseudomonadati</taxon>
        <taxon>Pseudomonadota</taxon>
        <taxon>Alphaproteobacteria</taxon>
        <taxon>Rhodobacterales</taxon>
        <taxon>Roseobacteraceae</taxon>
        <taxon>Roseovarius</taxon>
    </lineage>
</organism>
<feature type="domain" description="Histidine kinase" evidence="11">
    <location>
        <begin position="129"/>
        <end position="314"/>
    </location>
</feature>
<keyword evidence="10" id="KW-0472">Membrane</keyword>
<evidence type="ECO:0000256" key="3">
    <source>
        <dbReference type="ARBA" id="ARBA00012438"/>
    </source>
</evidence>
<dbReference type="SMART" id="SM00388">
    <property type="entry name" value="HisKA"/>
    <property type="match status" value="1"/>
</dbReference>
<dbReference type="Pfam" id="PF02518">
    <property type="entry name" value="HATPase_c"/>
    <property type="match status" value="1"/>
</dbReference>
<evidence type="ECO:0000313" key="13">
    <source>
        <dbReference type="EMBL" id="SLN19922.1"/>
    </source>
</evidence>
<keyword evidence="5" id="KW-0597">Phosphoprotein</keyword>
<dbReference type="PROSITE" id="PS50885">
    <property type="entry name" value="HAMP"/>
    <property type="match status" value="1"/>
</dbReference>
<dbReference type="InterPro" id="IPR004358">
    <property type="entry name" value="Sig_transdc_His_kin-like_C"/>
</dbReference>
<keyword evidence="6 13" id="KW-0808">Transferase</keyword>
<feature type="transmembrane region" description="Helical" evidence="10">
    <location>
        <begin position="47"/>
        <end position="67"/>
    </location>
</feature>
<dbReference type="InterPro" id="IPR003660">
    <property type="entry name" value="HAMP_dom"/>
</dbReference>
<feature type="domain" description="HAMP" evidence="12">
    <location>
        <begin position="68"/>
        <end position="121"/>
    </location>
</feature>
<evidence type="ECO:0000259" key="11">
    <source>
        <dbReference type="PROSITE" id="PS50109"/>
    </source>
</evidence>
<dbReference type="GO" id="GO:0005886">
    <property type="term" value="C:plasma membrane"/>
    <property type="evidence" value="ECO:0007669"/>
    <property type="project" value="UniProtKB-SubCell"/>
</dbReference>
<evidence type="ECO:0000256" key="8">
    <source>
        <dbReference type="ARBA" id="ARBA00022777"/>
    </source>
</evidence>
<evidence type="ECO:0000256" key="5">
    <source>
        <dbReference type="ARBA" id="ARBA00022553"/>
    </source>
</evidence>
<dbReference type="CDD" id="cd06225">
    <property type="entry name" value="HAMP"/>
    <property type="match status" value="1"/>
</dbReference>
<evidence type="ECO:0000256" key="1">
    <source>
        <dbReference type="ARBA" id="ARBA00000085"/>
    </source>
</evidence>
<accession>A0A1Y5RQ04</accession>
<evidence type="ECO:0000313" key="14">
    <source>
        <dbReference type="Proteomes" id="UP000193827"/>
    </source>
</evidence>
<proteinExistence type="predicted"/>
<dbReference type="InterPro" id="IPR005467">
    <property type="entry name" value="His_kinase_dom"/>
</dbReference>
<dbReference type="GO" id="GO:0000155">
    <property type="term" value="F:phosphorelay sensor kinase activity"/>
    <property type="evidence" value="ECO:0007669"/>
    <property type="project" value="InterPro"/>
</dbReference>
<dbReference type="Gene3D" id="3.30.565.10">
    <property type="entry name" value="Histidine kinase-like ATPase, C-terminal domain"/>
    <property type="match status" value="1"/>
</dbReference>
<dbReference type="CDD" id="cd00082">
    <property type="entry name" value="HisKA"/>
    <property type="match status" value="1"/>
</dbReference>
<dbReference type="Pfam" id="PF00512">
    <property type="entry name" value="HisKA"/>
    <property type="match status" value="1"/>
</dbReference>
<evidence type="ECO:0000256" key="4">
    <source>
        <dbReference type="ARBA" id="ARBA00022475"/>
    </source>
</evidence>
<evidence type="ECO:0000256" key="6">
    <source>
        <dbReference type="ARBA" id="ARBA00022679"/>
    </source>
</evidence>
<dbReference type="Gene3D" id="6.10.340.10">
    <property type="match status" value="1"/>
</dbReference>
<dbReference type="SUPFAM" id="SSF47384">
    <property type="entry name" value="Homodimeric domain of signal transducing histidine kinase"/>
    <property type="match status" value="1"/>
</dbReference>
<dbReference type="RefSeq" id="WP_085891088.1">
    <property type="nucleotide sequence ID" value="NZ_FWFL01000002.1"/>
</dbReference>
<sequence>MPERIRQKWRPPLALVIGGTLAVVLCLPLLGVGYFRLAGNILGWGETAWLIAWMAIVATVILGFLLWRLVLRPVYALTAHANAVKEGRRDAPLPPHFGTPEITDLARAVQEMAATLQDRETGLRAYTDHVTHELKSPLTSLIGAAELLDGADKADRAQLISTIRTSAQTMQGQLEALRQLAVAREPLGIGPSRLSEVVPGVRADLTIEVNGDPALPMDARALEVVLGHLAQNAAAHGADRLVISAAEGGVLVSDNGPGIAPGNRDRIFDPFFTTRRGAGGTGMGLAIARTMLQAAGGKISLIASDTGAVFKIDF</sequence>
<evidence type="ECO:0000256" key="2">
    <source>
        <dbReference type="ARBA" id="ARBA00004651"/>
    </source>
</evidence>
<dbReference type="SUPFAM" id="SSF55874">
    <property type="entry name" value="ATPase domain of HSP90 chaperone/DNA topoisomerase II/histidine kinase"/>
    <property type="match status" value="1"/>
</dbReference>
<dbReference type="SMART" id="SM00387">
    <property type="entry name" value="HATPase_c"/>
    <property type="match status" value="1"/>
</dbReference>
<feature type="transmembrane region" description="Helical" evidence="10">
    <location>
        <begin position="12"/>
        <end position="35"/>
    </location>
</feature>
<keyword evidence="4" id="KW-1003">Cell membrane</keyword>
<evidence type="ECO:0000256" key="10">
    <source>
        <dbReference type="SAM" id="Phobius"/>
    </source>
</evidence>
<dbReference type="SUPFAM" id="SSF158472">
    <property type="entry name" value="HAMP domain-like"/>
    <property type="match status" value="1"/>
</dbReference>
<keyword evidence="14" id="KW-1185">Reference proteome</keyword>
<dbReference type="SMART" id="SM00304">
    <property type="entry name" value="HAMP"/>
    <property type="match status" value="1"/>
</dbReference>
<comment type="catalytic activity">
    <reaction evidence="1">
        <text>ATP + protein L-histidine = ADP + protein N-phospho-L-histidine.</text>
        <dbReference type="EC" id="2.7.13.3"/>
    </reaction>
</comment>
<keyword evidence="9" id="KW-0067">ATP-binding</keyword>
<dbReference type="InterPro" id="IPR003594">
    <property type="entry name" value="HATPase_dom"/>
</dbReference>